<feature type="transmembrane region" description="Helical" evidence="1">
    <location>
        <begin position="136"/>
        <end position="162"/>
    </location>
</feature>
<dbReference type="Proteomes" id="UP000321440">
    <property type="component" value="Unassembled WGS sequence"/>
</dbReference>
<comment type="caution">
    <text evidence="2">The sequence shown here is derived from an EMBL/GenBank/DDBJ whole genome shotgun (WGS) entry which is preliminary data.</text>
</comment>
<dbReference type="PANTHER" id="PTHR39165:SF1">
    <property type="entry name" value="DUF456 DOMAIN-CONTAINING PROTEIN"/>
    <property type="match status" value="1"/>
</dbReference>
<dbReference type="EMBL" id="BJYA01000012">
    <property type="protein sequence ID" value="GEN46016.1"/>
    <property type="molecule type" value="Genomic_DNA"/>
</dbReference>
<dbReference type="RefSeq" id="WP_146816441.1">
    <property type="nucleotide sequence ID" value="NZ_BJYA01000012.1"/>
</dbReference>
<evidence type="ECO:0000313" key="3">
    <source>
        <dbReference type="Proteomes" id="UP000321440"/>
    </source>
</evidence>
<name>A0A511W4I4_9BACI</name>
<protein>
    <submittedName>
        <fullName evidence="2">Membrane protein</fullName>
    </submittedName>
</protein>
<dbReference type="Pfam" id="PF04306">
    <property type="entry name" value="DUF456"/>
    <property type="match status" value="1"/>
</dbReference>
<reference evidence="2 3" key="1">
    <citation type="submission" date="2019-07" db="EMBL/GenBank/DDBJ databases">
        <title>Whole genome shotgun sequence of Alkalibacillus haloalkaliphilus NBRC 103110.</title>
        <authorList>
            <person name="Hosoyama A."/>
            <person name="Uohara A."/>
            <person name="Ohji S."/>
            <person name="Ichikawa N."/>
        </authorList>
    </citation>
    <scope>NUCLEOTIDE SEQUENCE [LARGE SCALE GENOMIC DNA]</scope>
    <source>
        <strain evidence="2 3">NBRC 103110</strain>
    </source>
</reference>
<proteinExistence type="predicted"/>
<gene>
    <name evidence="2" type="ORF">AHA02nite_17920</name>
</gene>
<evidence type="ECO:0000313" key="2">
    <source>
        <dbReference type="EMBL" id="GEN46016.1"/>
    </source>
</evidence>
<feature type="transmembrane region" description="Helical" evidence="1">
    <location>
        <begin position="54"/>
        <end position="76"/>
    </location>
</feature>
<keyword evidence="3" id="KW-1185">Reference proteome</keyword>
<keyword evidence="1" id="KW-0472">Membrane</keyword>
<dbReference type="InterPro" id="IPR007403">
    <property type="entry name" value="DUF456"/>
</dbReference>
<dbReference type="AlphaFoldDB" id="A0A511W4I4"/>
<feature type="transmembrane region" description="Helical" evidence="1">
    <location>
        <begin position="88"/>
        <end position="116"/>
    </location>
</feature>
<keyword evidence="1" id="KW-1133">Transmembrane helix</keyword>
<accession>A0A511W4I4</accession>
<evidence type="ECO:0000256" key="1">
    <source>
        <dbReference type="SAM" id="Phobius"/>
    </source>
</evidence>
<keyword evidence="1" id="KW-0812">Transmembrane</keyword>
<feature type="transmembrane region" description="Helical" evidence="1">
    <location>
        <begin position="7"/>
        <end position="34"/>
    </location>
</feature>
<sequence length="163" mass="18175">MDFVDILWWILVIVLFLSSYAGIIFPIIPAPLVIWGGFLVYHFAINDESLTVFFWWSMVVLTVIVIVADIIANSYFVKKYGGSKRGEWAAAIGVIVGSFIIPPFGILIVPTIAVFVVEMLQKRTYEEAFKASIGSLLGFLGGAFAKFVVLTVMIVWFFVLVII</sequence>
<dbReference type="PANTHER" id="PTHR39165">
    <property type="entry name" value="IG HYPOTHETICAL 17883"/>
    <property type="match status" value="1"/>
</dbReference>
<organism evidence="2 3">
    <name type="scientific">Alkalibacillus haloalkaliphilus</name>
    <dbReference type="NCBI Taxonomy" id="94136"/>
    <lineage>
        <taxon>Bacteria</taxon>
        <taxon>Bacillati</taxon>
        <taxon>Bacillota</taxon>
        <taxon>Bacilli</taxon>
        <taxon>Bacillales</taxon>
        <taxon>Bacillaceae</taxon>
        <taxon>Alkalibacillus</taxon>
    </lineage>
</organism>
<dbReference type="OrthoDB" id="9808460at2"/>